<protein>
    <recommendedName>
        <fullName evidence="7">tRNA(Ile)-lysidine synthase</fullName>
        <ecNumber evidence="7">6.3.4.19</ecNumber>
    </recommendedName>
    <alternativeName>
        <fullName evidence="7">tRNA(Ile)-2-lysyl-cytidine synthase</fullName>
    </alternativeName>
    <alternativeName>
        <fullName evidence="7">tRNA(Ile)-lysidine synthetase</fullName>
    </alternativeName>
</protein>
<dbReference type="EC" id="6.3.4.19" evidence="7"/>
<dbReference type="RefSeq" id="WP_428982796.1">
    <property type="nucleotide sequence ID" value="NZ_JARVII010000022.1"/>
</dbReference>
<dbReference type="Gene3D" id="1.20.59.20">
    <property type="match status" value="1"/>
</dbReference>
<dbReference type="AlphaFoldDB" id="A0AAW6RIG7"/>
<keyword evidence="4 7" id="KW-0547">Nucleotide-binding</keyword>
<evidence type="ECO:0000313" key="10">
    <source>
        <dbReference type="EMBL" id="MDG9700050.1"/>
    </source>
</evidence>
<keyword evidence="1 7" id="KW-0963">Cytoplasm</keyword>
<comment type="caution">
    <text evidence="10">The sequence shown here is derived from an EMBL/GenBank/DDBJ whole genome shotgun (WGS) entry which is preliminary data.</text>
</comment>
<evidence type="ECO:0000256" key="5">
    <source>
        <dbReference type="ARBA" id="ARBA00022840"/>
    </source>
</evidence>
<gene>
    <name evidence="7 10" type="primary">tilS</name>
    <name evidence="10" type="ORF">QB898_10075</name>
</gene>
<reference evidence="10 11" key="1">
    <citation type="submission" date="2023-04" db="EMBL/GenBank/DDBJ databases">
        <title>Ottowia paracancer sp. nov., isolated from human stomach.</title>
        <authorList>
            <person name="Song Y."/>
        </authorList>
    </citation>
    <scope>NUCLEOTIDE SEQUENCE [LARGE SCALE GENOMIC DNA]</scope>
    <source>
        <strain evidence="10 11">10c7w1</strain>
    </source>
</reference>
<dbReference type="Pfam" id="PF01171">
    <property type="entry name" value="ATP_bind_3"/>
    <property type="match status" value="1"/>
</dbReference>
<dbReference type="Proteomes" id="UP001237156">
    <property type="component" value="Unassembled WGS sequence"/>
</dbReference>
<evidence type="ECO:0000259" key="8">
    <source>
        <dbReference type="Pfam" id="PF01171"/>
    </source>
</evidence>
<comment type="catalytic activity">
    <reaction evidence="6 7">
        <text>cytidine(34) in tRNA(Ile2) + L-lysine + ATP = lysidine(34) in tRNA(Ile2) + AMP + diphosphate + H(+)</text>
        <dbReference type="Rhea" id="RHEA:43744"/>
        <dbReference type="Rhea" id="RHEA-COMP:10625"/>
        <dbReference type="Rhea" id="RHEA-COMP:10670"/>
        <dbReference type="ChEBI" id="CHEBI:15378"/>
        <dbReference type="ChEBI" id="CHEBI:30616"/>
        <dbReference type="ChEBI" id="CHEBI:32551"/>
        <dbReference type="ChEBI" id="CHEBI:33019"/>
        <dbReference type="ChEBI" id="CHEBI:82748"/>
        <dbReference type="ChEBI" id="CHEBI:83665"/>
        <dbReference type="ChEBI" id="CHEBI:456215"/>
        <dbReference type="EC" id="6.3.4.19"/>
    </reaction>
</comment>
<feature type="binding site" evidence="7">
    <location>
        <begin position="40"/>
        <end position="45"/>
    </location>
    <ligand>
        <name>ATP</name>
        <dbReference type="ChEBI" id="CHEBI:30616"/>
    </ligand>
</feature>
<comment type="similarity">
    <text evidence="7">Belongs to the tRNA(Ile)-lysidine synthase family.</text>
</comment>
<dbReference type="Gene3D" id="3.40.50.620">
    <property type="entry name" value="HUPs"/>
    <property type="match status" value="1"/>
</dbReference>
<comment type="function">
    <text evidence="7">Ligates lysine onto the cytidine present at position 34 of the AUA codon-specific tRNA(Ile) that contains the anticodon CAU, in an ATP-dependent manner. Cytidine is converted to lysidine, thus changing the amino acid specificity of the tRNA from methionine to isoleucine.</text>
</comment>
<organism evidence="10 11">
    <name type="scientific">Ottowia cancrivicina</name>
    <dbReference type="NCBI Taxonomy" id="3040346"/>
    <lineage>
        <taxon>Bacteria</taxon>
        <taxon>Pseudomonadati</taxon>
        <taxon>Pseudomonadota</taxon>
        <taxon>Betaproteobacteria</taxon>
        <taxon>Burkholderiales</taxon>
        <taxon>Comamonadaceae</taxon>
        <taxon>Ottowia</taxon>
    </lineage>
</organism>
<dbReference type="Pfam" id="PF09179">
    <property type="entry name" value="TilS"/>
    <property type="match status" value="1"/>
</dbReference>
<dbReference type="GO" id="GO:0005737">
    <property type="term" value="C:cytoplasm"/>
    <property type="evidence" value="ECO:0007669"/>
    <property type="project" value="UniProtKB-SubCell"/>
</dbReference>
<keyword evidence="5 7" id="KW-0067">ATP-binding</keyword>
<dbReference type="GO" id="GO:0005524">
    <property type="term" value="F:ATP binding"/>
    <property type="evidence" value="ECO:0007669"/>
    <property type="project" value="UniProtKB-UniRule"/>
</dbReference>
<dbReference type="InterPro" id="IPR014729">
    <property type="entry name" value="Rossmann-like_a/b/a_fold"/>
</dbReference>
<comment type="domain">
    <text evidence="7">The N-terminal region contains the highly conserved SGGXDS motif, predicted to be a P-loop motif involved in ATP binding.</text>
</comment>
<accession>A0AAW6RIG7</accession>
<evidence type="ECO:0000256" key="3">
    <source>
        <dbReference type="ARBA" id="ARBA00022694"/>
    </source>
</evidence>
<evidence type="ECO:0000256" key="4">
    <source>
        <dbReference type="ARBA" id="ARBA00022741"/>
    </source>
</evidence>
<dbReference type="PANTHER" id="PTHR43033">
    <property type="entry name" value="TRNA(ILE)-LYSIDINE SYNTHASE-RELATED"/>
    <property type="match status" value="1"/>
</dbReference>
<evidence type="ECO:0000256" key="6">
    <source>
        <dbReference type="ARBA" id="ARBA00048539"/>
    </source>
</evidence>
<dbReference type="InterPro" id="IPR012094">
    <property type="entry name" value="tRNA_Ile_lys_synt"/>
</dbReference>
<dbReference type="GO" id="GO:0032267">
    <property type="term" value="F:tRNA(Ile)-lysidine synthase activity"/>
    <property type="evidence" value="ECO:0007669"/>
    <property type="project" value="UniProtKB-EC"/>
</dbReference>
<keyword evidence="11" id="KW-1185">Reference proteome</keyword>
<proteinExistence type="inferred from homology"/>
<comment type="subcellular location">
    <subcellularLocation>
        <location evidence="7">Cytoplasm</location>
    </subcellularLocation>
</comment>
<evidence type="ECO:0000256" key="7">
    <source>
        <dbReference type="HAMAP-Rule" id="MF_01161"/>
    </source>
</evidence>
<evidence type="ECO:0000259" key="9">
    <source>
        <dbReference type="Pfam" id="PF09179"/>
    </source>
</evidence>
<dbReference type="EMBL" id="JARVII010000022">
    <property type="protein sequence ID" value="MDG9700050.1"/>
    <property type="molecule type" value="Genomic_DNA"/>
</dbReference>
<evidence type="ECO:0000256" key="2">
    <source>
        <dbReference type="ARBA" id="ARBA00022598"/>
    </source>
</evidence>
<name>A0AAW6RIG7_9BURK</name>
<keyword evidence="3 7" id="KW-0819">tRNA processing</keyword>
<dbReference type="InterPro" id="IPR011063">
    <property type="entry name" value="TilS/TtcA_N"/>
</dbReference>
<evidence type="ECO:0000313" key="11">
    <source>
        <dbReference type="Proteomes" id="UP001237156"/>
    </source>
</evidence>
<dbReference type="InterPro" id="IPR012795">
    <property type="entry name" value="tRNA_Ile_lys_synt_N"/>
</dbReference>
<dbReference type="NCBIfam" id="TIGR02432">
    <property type="entry name" value="lysidine_TilS_N"/>
    <property type="match status" value="1"/>
</dbReference>
<dbReference type="HAMAP" id="MF_01161">
    <property type="entry name" value="tRNA_Ile_lys_synt"/>
    <property type="match status" value="1"/>
</dbReference>
<feature type="domain" description="tRNA(Ile)-lysidine synthase substrate-binding" evidence="9">
    <location>
        <begin position="279"/>
        <end position="344"/>
    </location>
</feature>
<dbReference type="PANTHER" id="PTHR43033:SF1">
    <property type="entry name" value="TRNA(ILE)-LYSIDINE SYNTHASE-RELATED"/>
    <property type="match status" value="1"/>
</dbReference>
<evidence type="ECO:0000256" key="1">
    <source>
        <dbReference type="ARBA" id="ARBA00022490"/>
    </source>
</evidence>
<dbReference type="InterPro" id="IPR015262">
    <property type="entry name" value="tRNA_Ile_lys_synt_subst-bd"/>
</dbReference>
<keyword evidence="2 7" id="KW-0436">Ligase</keyword>
<dbReference type="SUPFAM" id="SSF82829">
    <property type="entry name" value="MesJ substrate recognition domain-like"/>
    <property type="match status" value="1"/>
</dbReference>
<dbReference type="GO" id="GO:0006400">
    <property type="term" value="P:tRNA modification"/>
    <property type="evidence" value="ECO:0007669"/>
    <property type="project" value="UniProtKB-UniRule"/>
</dbReference>
<dbReference type="SUPFAM" id="SSF52402">
    <property type="entry name" value="Adenine nucleotide alpha hydrolases-like"/>
    <property type="match status" value="1"/>
</dbReference>
<feature type="domain" description="tRNA(Ile)-lysidine/2-thiocytidine synthase N-terminal" evidence="8">
    <location>
        <begin position="36"/>
        <end position="199"/>
    </location>
</feature>
<dbReference type="CDD" id="cd01992">
    <property type="entry name" value="TilS_N"/>
    <property type="match status" value="1"/>
</dbReference>
<sequence>MHSSPSRVPCPSAGEAACVDAALAAFARQRPPLPLGVAYSGGADSTALLLGCARLWPGQVVALHVNHGLQEAASAFESHCVAFCQRLGVPLRVRRVQAAHAKGESPEAAARAHRYEALLALAAEPPALRAIALAQHADDQVETVLLALSRGAGLPGLAAMPARWQRGGLAWARPFLRVPGAALREWLAKQGLKTVEENSAGNDAGNSAEMGWVEDPSNASARYTRNRIRAQVLPALQAALPGFRAAFARSAAHAAQAQQLLQEVAAQDLAACGAAPPVIAALQTLSPARQANVLRYWLASCHASSPSSAQMTELLAQIAACTTRGHRLRLKVGAGYVLRQGERLQWLENG</sequence>